<feature type="transmembrane region" description="Helical" evidence="1">
    <location>
        <begin position="118"/>
        <end position="137"/>
    </location>
</feature>
<feature type="transmembrane region" description="Helical" evidence="1">
    <location>
        <begin position="220"/>
        <end position="238"/>
    </location>
</feature>
<dbReference type="SMART" id="SM00240">
    <property type="entry name" value="FHA"/>
    <property type="match status" value="1"/>
</dbReference>
<dbReference type="EMBL" id="JH651384">
    <property type="protein sequence ID" value="EIJ34827.1"/>
    <property type="molecule type" value="Genomic_DNA"/>
</dbReference>
<dbReference type="Proteomes" id="UP000005317">
    <property type="component" value="Unassembled WGS sequence"/>
</dbReference>
<dbReference type="AlphaFoldDB" id="A0A656HEI8"/>
<protein>
    <submittedName>
        <fullName evidence="3">Forkhead-associated protein</fullName>
    </submittedName>
</protein>
<dbReference type="Gene3D" id="2.60.200.20">
    <property type="match status" value="1"/>
</dbReference>
<accession>A0A656HEI8</accession>
<dbReference type="SUPFAM" id="SSF49879">
    <property type="entry name" value="SMAD/FHA domain"/>
    <property type="match status" value="1"/>
</dbReference>
<feature type="transmembrane region" description="Helical" evidence="1">
    <location>
        <begin position="183"/>
        <end position="200"/>
    </location>
</feature>
<dbReference type="CDD" id="cd00060">
    <property type="entry name" value="FHA"/>
    <property type="match status" value="1"/>
</dbReference>
<evidence type="ECO:0000259" key="2">
    <source>
        <dbReference type="PROSITE" id="PS50006"/>
    </source>
</evidence>
<keyword evidence="4" id="KW-1185">Reference proteome</keyword>
<reference evidence="4" key="1">
    <citation type="journal article" date="2011" name="Stand. Genomic Sci.">
        <title>Genome sequence of the filamentous, gliding Thiothrix nivea neotype strain (JP2(T)).</title>
        <authorList>
            <person name="Lapidus A."/>
            <person name="Nolan M."/>
            <person name="Lucas S."/>
            <person name="Glavina Del Rio T."/>
            <person name="Tice H."/>
            <person name="Cheng J.F."/>
            <person name="Tapia R."/>
            <person name="Han C."/>
            <person name="Goodwin L."/>
            <person name="Pitluck S."/>
            <person name="Liolios K."/>
            <person name="Pagani I."/>
            <person name="Ivanova N."/>
            <person name="Huntemann M."/>
            <person name="Mavromatis K."/>
            <person name="Mikhailova N."/>
            <person name="Pati A."/>
            <person name="Chen A."/>
            <person name="Palaniappan K."/>
            <person name="Land M."/>
            <person name="Brambilla E.M."/>
            <person name="Rohde M."/>
            <person name="Abt B."/>
            <person name="Verbarg S."/>
            <person name="Goker M."/>
            <person name="Bristow J."/>
            <person name="Eisen J.A."/>
            <person name="Markowitz V."/>
            <person name="Hugenholtz P."/>
            <person name="Kyrpides N.C."/>
            <person name="Klenk H.P."/>
            <person name="Woyke T."/>
        </authorList>
    </citation>
    <scope>NUCLEOTIDE SEQUENCE [LARGE SCALE GENOMIC DNA]</scope>
    <source>
        <strain evidence="4">ATCC 35100 / DSM 5205 / JP2</strain>
    </source>
</reference>
<sequence length="318" mass="35543">MAKIILEIQTRGLNQYHRLESFPVTIGRALDNDIILSDNSVSPYHLRLEQDETGQIFIHNLSDENGIRLNSHKLGQQPVSAPVPSQLLLGNRKARLVSAGIPVEMTHVSRCSGIFSPLCKPLWAGMLLLLTIVSLLVNDYLDVAMQKDALFYISGLLPSLLWILLWTLLIGGVSRLVTHRWEFVPALSVVSLFTLIPLILQEAGDWLDYFFTSDSPSNWLVIGVGDFLLLPILLYAYLHWVLSQKHRHSLGIALVLSALPLGLRGMNLLDQITADSEFSSEPYYQQTLSSLNMHARPALSLEQYLKQAAEALPSQVEE</sequence>
<evidence type="ECO:0000313" key="3">
    <source>
        <dbReference type="EMBL" id="EIJ34827.1"/>
    </source>
</evidence>
<dbReference type="RefSeq" id="WP_002708749.1">
    <property type="nucleotide sequence ID" value="NZ_JH651384.1"/>
</dbReference>
<evidence type="ECO:0000256" key="1">
    <source>
        <dbReference type="SAM" id="Phobius"/>
    </source>
</evidence>
<dbReference type="PROSITE" id="PS50006">
    <property type="entry name" value="FHA_DOMAIN"/>
    <property type="match status" value="1"/>
</dbReference>
<dbReference type="InterPro" id="IPR000253">
    <property type="entry name" value="FHA_dom"/>
</dbReference>
<dbReference type="OrthoDB" id="5762105at2"/>
<dbReference type="InterPro" id="IPR008984">
    <property type="entry name" value="SMAD_FHA_dom_sf"/>
</dbReference>
<keyword evidence="1" id="KW-0472">Membrane</keyword>
<feature type="transmembrane region" description="Helical" evidence="1">
    <location>
        <begin position="149"/>
        <end position="171"/>
    </location>
</feature>
<gene>
    <name evidence="3" type="ORF">Thini_2269</name>
</gene>
<keyword evidence="1" id="KW-0812">Transmembrane</keyword>
<keyword evidence="1" id="KW-1133">Transmembrane helix</keyword>
<dbReference type="Pfam" id="PF00498">
    <property type="entry name" value="FHA"/>
    <property type="match status" value="1"/>
</dbReference>
<evidence type="ECO:0000313" key="4">
    <source>
        <dbReference type="Proteomes" id="UP000005317"/>
    </source>
</evidence>
<proteinExistence type="predicted"/>
<feature type="domain" description="FHA" evidence="2">
    <location>
        <begin position="24"/>
        <end position="74"/>
    </location>
</feature>
<organism evidence="3 4">
    <name type="scientific">Thiothrix nivea (strain ATCC 35100 / DSM 5205 / JP2)</name>
    <dbReference type="NCBI Taxonomy" id="870187"/>
    <lineage>
        <taxon>Bacteria</taxon>
        <taxon>Pseudomonadati</taxon>
        <taxon>Pseudomonadota</taxon>
        <taxon>Gammaproteobacteria</taxon>
        <taxon>Thiotrichales</taxon>
        <taxon>Thiotrichaceae</taxon>
        <taxon>Thiothrix</taxon>
    </lineage>
</organism>
<name>A0A656HEI8_THINJ</name>